<proteinExistence type="inferred from homology"/>
<evidence type="ECO:0000256" key="7">
    <source>
        <dbReference type="ARBA" id="ARBA00029392"/>
    </source>
</evidence>
<keyword evidence="12" id="KW-1185">Reference proteome</keyword>
<keyword evidence="6" id="KW-0276">Fatty acid metabolism</keyword>
<name>G0WE31_NAUDC</name>
<dbReference type="RefSeq" id="XP_003671285.2">
    <property type="nucleotide sequence ID" value="XM_003671237.2"/>
</dbReference>
<gene>
    <name evidence="11" type="primary">NDAI0G02650</name>
    <name evidence="11" type="ordered locus">NDAI_0G02650</name>
</gene>
<dbReference type="EC" id="3.1.2.22" evidence="2"/>
<evidence type="ECO:0000256" key="2">
    <source>
        <dbReference type="ARBA" id="ARBA00012423"/>
    </source>
</evidence>
<evidence type="ECO:0000256" key="6">
    <source>
        <dbReference type="ARBA" id="ARBA00022832"/>
    </source>
</evidence>
<organism evidence="11 12">
    <name type="scientific">Naumovozyma dairenensis (strain ATCC 10597 / BCRC 20456 / CBS 421 / NBRC 0211 / NRRL Y-12639)</name>
    <name type="common">Saccharomyces dairenensis</name>
    <dbReference type="NCBI Taxonomy" id="1071378"/>
    <lineage>
        <taxon>Eukaryota</taxon>
        <taxon>Fungi</taxon>
        <taxon>Dikarya</taxon>
        <taxon>Ascomycota</taxon>
        <taxon>Saccharomycotina</taxon>
        <taxon>Saccharomycetes</taxon>
        <taxon>Saccharomycetales</taxon>
        <taxon>Saccharomycetaceae</taxon>
        <taxon>Naumovozyma</taxon>
    </lineage>
</organism>
<dbReference type="GO" id="GO:0008474">
    <property type="term" value="F:palmitoyl-(protein) hydrolase activity"/>
    <property type="evidence" value="ECO:0007669"/>
    <property type="project" value="UniProtKB-EC"/>
</dbReference>
<evidence type="ECO:0000256" key="1">
    <source>
        <dbReference type="ARBA" id="ARBA00006499"/>
    </source>
</evidence>
<dbReference type="Proteomes" id="UP000000689">
    <property type="component" value="Chromosome 7"/>
</dbReference>
<dbReference type="eggNOG" id="KOG2112">
    <property type="taxonomic scope" value="Eukaryota"/>
</dbReference>
<evidence type="ECO:0000256" key="3">
    <source>
        <dbReference type="ARBA" id="ARBA00014923"/>
    </source>
</evidence>
<dbReference type="InterPro" id="IPR003140">
    <property type="entry name" value="PLipase/COase/thioEstase"/>
</dbReference>
<protein>
    <recommendedName>
        <fullName evidence="3">Acyl-protein thioesterase 1</fullName>
        <ecNumber evidence="2">3.1.2.22</ecNumber>
    </recommendedName>
    <alternativeName>
        <fullName evidence="8">Palmitoyl-protein hydrolase</fullName>
    </alternativeName>
</protein>
<comment type="similarity">
    <text evidence="1">Belongs to the AB hydrolase superfamily. AB hydrolase 2 family.</text>
</comment>
<keyword evidence="6" id="KW-0443">Lipid metabolism</keyword>
<dbReference type="GeneID" id="11497438"/>
<dbReference type="Pfam" id="PF02230">
    <property type="entry name" value="Abhydrolase_2"/>
    <property type="match status" value="1"/>
</dbReference>
<dbReference type="InterPro" id="IPR050565">
    <property type="entry name" value="LYPA1-2/EST-like"/>
</dbReference>
<evidence type="ECO:0000256" key="5">
    <source>
        <dbReference type="ARBA" id="ARBA00022801"/>
    </source>
</evidence>
<evidence type="ECO:0000256" key="4">
    <source>
        <dbReference type="ARBA" id="ARBA00022487"/>
    </source>
</evidence>
<sequence>MNNILRIAPKLQPVKQSIIVLHGLGDTADGWRFLAQELTSDKRFHHTQFILPNAPNIPVYANGNATMPAWFNIHEWNLTSKNVDVDGIMQSVDLVTRIVKEEIDNGVKPEDIAIGGFSQGAAISLASVALLPYKIGAFFVFSGFCQIEQKLIHDGRELNLETPVFHGHGGLDNVVPEYCGELARGLFKDKLKYKNYNYHTYRSMEHSVCPEELVDFREFIVKALKL</sequence>
<dbReference type="GO" id="GO:0006631">
    <property type="term" value="P:fatty acid metabolic process"/>
    <property type="evidence" value="ECO:0007669"/>
    <property type="project" value="UniProtKB-KW"/>
</dbReference>
<keyword evidence="5" id="KW-0378">Hydrolase</keyword>
<evidence type="ECO:0000256" key="8">
    <source>
        <dbReference type="ARBA" id="ARBA00031195"/>
    </source>
</evidence>
<dbReference type="OMA" id="WYDILAM"/>
<evidence type="ECO:0000259" key="10">
    <source>
        <dbReference type="Pfam" id="PF02230"/>
    </source>
</evidence>
<dbReference type="GO" id="GO:0005737">
    <property type="term" value="C:cytoplasm"/>
    <property type="evidence" value="ECO:0007669"/>
    <property type="project" value="TreeGrafter"/>
</dbReference>
<comment type="function">
    <text evidence="7">Hydrolyzes fatty acids from S-acylated cysteine residues in proteins with a strong preference for palmitoylated G-alpha proteins over other acyl substrates. Mediates the deacylation of G-alpha proteins such as GPA1 in vivo, but has weak or no activity toward palmitoylated Ras proteins. Has weak lysophospholipase activity in vitro; however such activity may not exist in vivo.</text>
</comment>
<dbReference type="KEGG" id="ndi:NDAI_0G02650"/>
<feature type="domain" description="Phospholipase/carboxylesterase/thioesterase" evidence="10">
    <location>
        <begin position="3"/>
        <end position="222"/>
    </location>
</feature>
<keyword evidence="4" id="KW-0719">Serine esterase</keyword>
<accession>G0WE31</accession>
<dbReference type="SUPFAM" id="SSF53474">
    <property type="entry name" value="alpha/beta-Hydrolases"/>
    <property type="match status" value="1"/>
</dbReference>
<dbReference type="EMBL" id="HE580273">
    <property type="protein sequence ID" value="CCD26042.2"/>
    <property type="molecule type" value="Genomic_DNA"/>
</dbReference>
<comment type="catalytic activity">
    <reaction evidence="9">
        <text>S-hexadecanoyl-L-cysteinyl-[protein] + H2O = L-cysteinyl-[protein] + hexadecanoate + H(+)</text>
        <dbReference type="Rhea" id="RHEA:19233"/>
        <dbReference type="Rhea" id="RHEA-COMP:10131"/>
        <dbReference type="Rhea" id="RHEA-COMP:11032"/>
        <dbReference type="ChEBI" id="CHEBI:7896"/>
        <dbReference type="ChEBI" id="CHEBI:15377"/>
        <dbReference type="ChEBI" id="CHEBI:15378"/>
        <dbReference type="ChEBI" id="CHEBI:29950"/>
        <dbReference type="ChEBI" id="CHEBI:74151"/>
        <dbReference type="EC" id="3.1.2.22"/>
    </reaction>
</comment>
<dbReference type="GO" id="GO:0052689">
    <property type="term" value="F:carboxylic ester hydrolase activity"/>
    <property type="evidence" value="ECO:0007669"/>
    <property type="project" value="UniProtKB-KW"/>
</dbReference>
<dbReference type="AlphaFoldDB" id="G0WE31"/>
<evidence type="ECO:0000256" key="9">
    <source>
        <dbReference type="ARBA" id="ARBA00047337"/>
    </source>
</evidence>
<dbReference type="InterPro" id="IPR029058">
    <property type="entry name" value="AB_hydrolase_fold"/>
</dbReference>
<dbReference type="Gene3D" id="3.40.50.1820">
    <property type="entry name" value="alpha/beta hydrolase"/>
    <property type="match status" value="1"/>
</dbReference>
<dbReference type="STRING" id="1071378.G0WE31"/>
<dbReference type="OrthoDB" id="2418081at2759"/>
<dbReference type="PANTHER" id="PTHR10655">
    <property type="entry name" value="LYSOPHOSPHOLIPASE-RELATED"/>
    <property type="match status" value="1"/>
</dbReference>
<dbReference type="HOGENOM" id="CLU_049413_3_3_1"/>
<evidence type="ECO:0000313" key="11">
    <source>
        <dbReference type="EMBL" id="CCD26042.2"/>
    </source>
</evidence>
<dbReference type="PANTHER" id="PTHR10655:SF17">
    <property type="entry name" value="LYSOPHOSPHOLIPASE-LIKE PROTEIN 1"/>
    <property type="match status" value="1"/>
</dbReference>
<reference evidence="11 12" key="1">
    <citation type="journal article" date="2011" name="Proc. Natl. Acad. Sci. U.S.A.">
        <title>Evolutionary erosion of yeast sex chromosomes by mating-type switching accidents.</title>
        <authorList>
            <person name="Gordon J.L."/>
            <person name="Armisen D."/>
            <person name="Proux-Wera E."/>
            <person name="Oheigeartaigh S.S."/>
            <person name="Byrne K.P."/>
            <person name="Wolfe K.H."/>
        </authorList>
    </citation>
    <scope>NUCLEOTIDE SEQUENCE [LARGE SCALE GENOMIC DNA]</scope>
    <source>
        <strain evidence="12">ATCC 10597 / BCRC 20456 / CBS 421 / NBRC 0211 / NRRL Y-12639</strain>
    </source>
</reference>
<evidence type="ECO:0000313" key="12">
    <source>
        <dbReference type="Proteomes" id="UP000000689"/>
    </source>
</evidence>